<dbReference type="InterPro" id="IPR016024">
    <property type="entry name" value="ARM-type_fold"/>
</dbReference>
<feature type="domain" description="TORTIFOLIA1/SINE1-2 N-terminal" evidence="2">
    <location>
        <begin position="32"/>
        <end position="303"/>
    </location>
</feature>
<gene>
    <name evidence="3" type="ORF">HUJ06_009941</name>
</gene>
<sequence>MRVSDAHFSPSPAMAQPKRSSPTPPQNASTKDLKQRVITCLNKLSDRDTYAIATSELESIARNLNHDSFSPFLTCIYDTDSSEKSPVRKQCVRLLGFLSETHGDALSPFLSKMLANIVRRLRDPDSAIRFACIDAVSAMASQITKPPFSVFLKPLTEALLLEQDYNSQIGSALCLASAIDASPDPDPAQLQRLLPRLLKLLRAECFKAKPALLSLIGSIVGAGGASSHNVLLNLIPCAVDFLSSGDWAARKAAAETLVKLAIVERNLLSEFKSSCITSFEARRFDKVKAVRDTMNRMLEAWKDVPGLPDEMSPPSQSKPSSRESASDGRFPPYSINSVSLGFETPQLKKKTISKSTPLSPYKSPETKVRKKSPLETNDTKHGKLECKKPSDWKIEIAVPHSQPFTVLCDDDVKQRDGKVLEENESRHGTKRALFNKNFDDKMYKFGGLRSGSRVVPFHDKEGSESTIVVSNTTEDIYGNHKDNEDLCLIRKQLVQIENQQSSLLDLLQKFIGSSQSGMRSLETRVHGLEMALDEISYDLAVSTGRMSKTDTAGNTCCMLPGAEFLSSRFWKRTDSRCSTSRFSSSGGTSSLAAMRKMTDNDGNAELFMLKNRRFRLQWGSGFVVNPLAEIHNDSTGSPRVYSNRMTKSAIQALEGRQGHNGSGLLTGLLPADAVSRSSA</sequence>
<evidence type="ECO:0000313" key="4">
    <source>
        <dbReference type="Proteomes" id="UP000607653"/>
    </source>
</evidence>
<dbReference type="Proteomes" id="UP000607653">
    <property type="component" value="Unassembled WGS sequence"/>
</dbReference>
<name>A0A822YEY8_NELNU</name>
<dbReference type="AlphaFoldDB" id="A0A822YEY8"/>
<evidence type="ECO:0000313" key="3">
    <source>
        <dbReference type="EMBL" id="DAD31090.1"/>
    </source>
</evidence>
<dbReference type="InterPro" id="IPR057600">
    <property type="entry name" value="TORTIFOLIA1/SINE1-2_N"/>
</dbReference>
<dbReference type="PANTHER" id="PTHR31355:SF8">
    <property type="entry name" value="TORTIFOLIA1-LIKE PROTEIN 3"/>
    <property type="match status" value="1"/>
</dbReference>
<feature type="region of interest" description="Disordered" evidence="1">
    <location>
        <begin position="301"/>
        <end position="332"/>
    </location>
</feature>
<feature type="region of interest" description="Disordered" evidence="1">
    <location>
        <begin position="1"/>
        <end position="33"/>
    </location>
</feature>
<evidence type="ECO:0000259" key="2">
    <source>
        <dbReference type="Pfam" id="PF24714"/>
    </source>
</evidence>
<dbReference type="InterPro" id="IPR011989">
    <property type="entry name" value="ARM-like"/>
</dbReference>
<organism evidence="3 4">
    <name type="scientific">Nelumbo nucifera</name>
    <name type="common">Sacred lotus</name>
    <dbReference type="NCBI Taxonomy" id="4432"/>
    <lineage>
        <taxon>Eukaryota</taxon>
        <taxon>Viridiplantae</taxon>
        <taxon>Streptophyta</taxon>
        <taxon>Embryophyta</taxon>
        <taxon>Tracheophyta</taxon>
        <taxon>Spermatophyta</taxon>
        <taxon>Magnoliopsida</taxon>
        <taxon>Proteales</taxon>
        <taxon>Nelumbonaceae</taxon>
        <taxon>Nelumbo</taxon>
    </lineage>
</organism>
<feature type="region of interest" description="Disordered" evidence="1">
    <location>
        <begin position="349"/>
        <end position="382"/>
    </location>
</feature>
<dbReference type="Pfam" id="PF24714">
    <property type="entry name" value="TOR1L1_N"/>
    <property type="match status" value="1"/>
</dbReference>
<dbReference type="GO" id="GO:0005874">
    <property type="term" value="C:microtubule"/>
    <property type="evidence" value="ECO:0007669"/>
    <property type="project" value="InterPro"/>
</dbReference>
<dbReference type="PANTHER" id="PTHR31355">
    <property type="entry name" value="MICROTUBULE-ASSOCIATED PROTEIN TORTIFOLIA1"/>
    <property type="match status" value="1"/>
</dbReference>
<accession>A0A822YEY8</accession>
<proteinExistence type="predicted"/>
<reference evidence="3 4" key="1">
    <citation type="journal article" date="2020" name="Mol. Biol. Evol.">
        <title>Distinct Expression and Methylation Patterns for Genes with Different Fates following a Single Whole-Genome Duplication in Flowering Plants.</title>
        <authorList>
            <person name="Shi T."/>
            <person name="Rahmani R.S."/>
            <person name="Gugger P.F."/>
            <person name="Wang M."/>
            <person name="Li H."/>
            <person name="Zhang Y."/>
            <person name="Li Z."/>
            <person name="Wang Q."/>
            <person name="Van de Peer Y."/>
            <person name="Marchal K."/>
            <person name="Chen J."/>
        </authorList>
    </citation>
    <scope>NUCLEOTIDE SEQUENCE [LARGE SCALE GENOMIC DNA]</scope>
    <source>
        <tissue evidence="3">Leaf</tissue>
    </source>
</reference>
<dbReference type="SUPFAM" id="SSF48371">
    <property type="entry name" value="ARM repeat"/>
    <property type="match status" value="1"/>
</dbReference>
<comment type="caution">
    <text evidence="3">The sequence shown here is derived from an EMBL/GenBank/DDBJ whole genome shotgun (WGS) entry which is preliminary data.</text>
</comment>
<dbReference type="GO" id="GO:0008017">
    <property type="term" value="F:microtubule binding"/>
    <property type="evidence" value="ECO:0007669"/>
    <property type="project" value="InterPro"/>
</dbReference>
<protein>
    <recommendedName>
        <fullName evidence="2">TORTIFOLIA1/SINE1-2 N-terminal domain-containing protein</fullName>
    </recommendedName>
</protein>
<feature type="compositionally biased region" description="Polar residues" evidence="1">
    <location>
        <begin position="18"/>
        <end position="30"/>
    </location>
</feature>
<evidence type="ECO:0000256" key="1">
    <source>
        <dbReference type="SAM" id="MobiDB-lite"/>
    </source>
</evidence>
<dbReference type="Gene3D" id="1.25.10.10">
    <property type="entry name" value="Leucine-rich Repeat Variant"/>
    <property type="match status" value="1"/>
</dbReference>
<dbReference type="FunFam" id="1.25.10.10:FF:000464">
    <property type="entry name" value="TORTIFOLIA1-like protein 3 isoform A"/>
    <property type="match status" value="1"/>
</dbReference>
<dbReference type="EMBL" id="DUZY01000003">
    <property type="protein sequence ID" value="DAD31090.1"/>
    <property type="molecule type" value="Genomic_DNA"/>
</dbReference>
<dbReference type="InterPro" id="IPR033337">
    <property type="entry name" value="TORTIFOLIA1/SINE1-2"/>
</dbReference>
<keyword evidence="4" id="KW-1185">Reference proteome</keyword>